<dbReference type="Gene3D" id="1.10.530.10">
    <property type="match status" value="1"/>
</dbReference>
<evidence type="ECO:0000313" key="3">
    <source>
        <dbReference type="Proteomes" id="UP000054770"/>
    </source>
</evidence>
<dbReference type="EMBL" id="FCON02000063">
    <property type="protein sequence ID" value="SAL76026.1"/>
    <property type="molecule type" value="Genomic_DNA"/>
</dbReference>
<gene>
    <name evidence="2" type="ORF">AWB68_04893</name>
</gene>
<dbReference type="Pfam" id="PF01464">
    <property type="entry name" value="SLT"/>
    <property type="match status" value="1"/>
</dbReference>
<dbReference type="SUPFAM" id="SSF53955">
    <property type="entry name" value="Lysozyme-like"/>
    <property type="match status" value="1"/>
</dbReference>
<evidence type="ECO:0000313" key="2">
    <source>
        <dbReference type="EMBL" id="SAL76026.1"/>
    </source>
</evidence>
<dbReference type="CDD" id="cd13400">
    <property type="entry name" value="LT_IagB-like"/>
    <property type="match status" value="1"/>
</dbReference>
<accession>A0A158K4I0</accession>
<sequence length="207" mass="22952">MSDGQLIDEIVCRYDTGDTRLRAAGVEAGFPDDARHAAGSAALRAADRYVCPCGQVGRNTMKKFLRWFAIGVGAWTAASAHADCFDEAAKYQKVNPLILRAIAWQESHNRPDAVNKNANGSIDYGLMQINSIHLNTLSQYGISSGTLMEPCKSVYVAAWHLRQKMNKYGNSWQAVGAYHSETPAERDKYSRQIIGILSRWKLLQASR</sequence>
<name>A0A158K4I0_9BURK</name>
<keyword evidence="3" id="KW-1185">Reference proteome</keyword>
<reference evidence="2" key="1">
    <citation type="submission" date="2016-01" db="EMBL/GenBank/DDBJ databases">
        <authorList>
            <person name="Peeters C."/>
        </authorList>
    </citation>
    <scope>NUCLEOTIDE SEQUENCE [LARGE SCALE GENOMIC DNA]</scope>
    <source>
        <strain evidence="2">LMG 22940</strain>
    </source>
</reference>
<dbReference type="Proteomes" id="UP000054770">
    <property type="component" value="Unassembled WGS sequence"/>
</dbReference>
<protein>
    <submittedName>
        <fullName evidence="2">Lytic transglycosylase catalytic subunit</fullName>
    </submittedName>
</protein>
<dbReference type="AlphaFoldDB" id="A0A158K4I0"/>
<evidence type="ECO:0000259" key="1">
    <source>
        <dbReference type="Pfam" id="PF01464"/>
    </source>
</evidence>
<dbReference type="InterPro" id="IPR023346">
    <property type="entry name" value="Lysozyme-like_dom_sf"/>
</dbReference>
<proteinExistence type="predicted"/>
<feature type="domain" description="Transglycosylase SLT" evidence="1">
    <location>
        <begin position="83"/>
        <end position="180"/>
    </location>
</feature>
<organism evidence="2 3">
    <name type="scientific">Caballeronia choica</name>
    <dbReference type="NCBI Taxonomy" id="326476"/>
    <lineage>
        <taxon>Bacteria</taxon>
        <taxon>Pseudomonadati</taxon>
        <taxon>Pseudomonadota</taxon>
        <taxon>Betaproteobacteria</taxon>
        <taxon>Burkholderiales</taxon>
        <taxon>Burkholderiaceae</taxon>
        <taxon>Caballeronia</taxon>
    </lineage>
</organism>
<comment type="caution">
    <text evidence="2">The sequence shown here is derived from an EMBL/GenBank/DDBJ whole genome shotgun (WGS) entry which is preliminary data.</text>
</comment>
<dbReference type="InterPro" id="IPR008258">
    <property type="entry name" value="Transglycosylase_SLT_dom_1"/>
</dbReference>